<dbReference type="GO" id="GO:0008168">
    <property type="term" value="F:methyltransferase activity"/>
    <property type="evidence" value="ECO:0007669"/>
    <property type="project" value="UniProtKB-KW"/>
</dbReference>
<evidence type="ECO:0000313" key="2">
    <source>
        <dbReference type="Proteomes" id="UP001223547"/>
    </source>
</evidence>
<keyword evidence="2" id="KW-1185">Reference proteome</keyword>
<dbReference type="InterPro" id="IPR010286">
    <property type="entry name" value="METTL16/RlmF"/>
</dbReference>
<keyword evidence="1" id="KW-0808">Transferase</keyword>
<proteinExistence type="predicted"/>
<evidence type="ECO:0000313" key="1">
    <source>
        <dbReference type="EMBL" id="MDK9556001.1"/>
    </source>
</evidence>
<name>A0ABT7H6L8_9GAMM</name>
<keyword evidence="1" id="KW-0489">Methyltransferase</keyword>
<reference evidence="1 2" key="1">
    <citation type="submission" date="2023-05" db="EMBL/GenBank/DDBJ databases">
        <title>Marinobacter albus sp. nov., a marine bacterium isolated from sand in a coastal intertidal zone of huludao.</title>
        <authorList>
            <person name="Deng T."/>
        </authorList>
    </citation>
    <scope>NUCLEOTIDE SEQUENCE [LARGE SCALE GENOMIC DNA]</scope>
    <source>
        <strain evidence="1 2">M216</strain>
    </source>
</reference>
<dbReference type="Proteomes" id="UP001223547">
    <property type="component" value="Unassembled WGS sequence"/>
</dbReference>
<comment type="caution">
    <text evidence="1">The sequence shown here is derived from an EMBL/GenBank/DDBJ whole genome shotgun (WGS) entry which is preliminary data.</text>
</comment>
<protein>
    <submittedName>
        <fullName evidence="1">RlmF-related methyltransferase</fullName>
    </submittedName>
</protein>
<dbReference type="GO" id="GO:0032259">
    <property type="term" value="P:methylation"/>
    <property type="evidence" value="ECO:0007669"/>
    <property type="project" value="UniProtKB-KW"/>
</dbReference>
<dbReference type="EMBL" id="JASSQD010000001">
    <property type="protein sequence ID" value="MDK9556001.1"/>
    <property type="molecule type" value="Genomic_DNA"/>
</dbReference>
<gene>
    <name evidence="1" type="ORF">QQF73_00090</name>
</gene>
<organism evidence="1 2">
    <name type="scientific">Marinobacter albus</name>
    <dbReference type="NCBI Taxonomy" id="3030833"/>
    <lineage>
        <taxon>Bacteria</taxon>
        <taxon>Pseudomonadati</taxon>
        <taxon>Pseudomonadota</taxon>
        <taxon>Gammaproteobacteria</taxon>
        <taxon>Pseudomonadales</taxon>
        <taxon>Marinobacteraceae</taxon>
        <taxon>Marinobacter</taxon>
    </lineage>
</organism>
<dbReference type="Pfam" id="PF05971">
    <property type="entry name" value="Methyltransf_10"/>
    <property type="match status" value="1"/>
</dbReference>
<accession>A0ABT7H6L8</accession>
<sequence>MRQRHRQARESCAFDRIGHKPAKTLIREMGAVDIREIEMKQGNKITSVLAWTFI</sequence>